<dbReference type="HOGENOM" id="CLU_103758_0_0_7"/>
<dbReference type="EMBL" id="CP003985">
    <property type="protein sequence ID" value="AGF77793.1"/>
    <property type="molecule type" value="Genomic_DNA"/>
</dbReference>
<accession>M1P2S9</accession>
<keyword evidence="2" id="KW-1185">Reference proteome</keyword>
<dbReference type="RefSeq" id="WP_015403487.1">
    <property type="nucleotide sequence ID" value="NC_020304.1"/>
</dbReference>
<proteinExistence type="predicted"/>
<gene>
    <name evidence="1" type="ordered locus">UWK_01225</name>
</gene>
<dbReference type="OrthoDB" id="114489at2"/>
<dbReference type="eggNOG" id="COG4849">
    <property type="taxonomic scope" value="Bacteria"/>
</dbReference>
<evidence type="ECO:0000313" key="1">
    <source>
        <dbReference type="EMBL" id="AGF77793.1"/>
    </source>
</evidence>
<sequence length="234" mass="26141">MHRIVNPNIEILELAAHQLDDLLGRLVFLGGCATGLLLTDTAAPPIRATIDVDVIIEVASMAEYYLFADQLRERGFNEDTGEDAPICRWRSESVILDVMPTDQALLGFGSPWYQEALDNSTTQEIPSGNQIRMITAPYFLACKFAAFDNRGNEDYMMSHDMEDIVAVVDGRPELIEEIRNSPDALKAHLAERFQTLIDNQSFREALPGNMPPDEASQARVPMIMERMQEIVALG</sequence>
<evidence type="ECO:0008006" key="3">
    <source>
        <dbReference type="Google" id="ProtNLM"/>
    </source>
</evidence>
<organism evidence="1 2">
    <name type="scientific">Desulfocapsa sulfexigens (strain DSM 10523 / SB164P1)</name>
    <dbReference type="NCBI Taxonomy" id="1167006"/>
    <lineage>
        <taxon>Bacteria</taxon>
        <taxon>Pseudomonadati</taxon>
        <taxon>Thermodesulfobacteriota</taxon>
        <taxon>Desulfobulbia</taxon>
        <taxon>Desulfobulbales</taxon>
        <taxon>Desulfocapsaceae</taxon>
        <taxon>Desulfocapsa</taxon>
    </lineage>
</organism>
<dbReference type="Proteomes" id="UP000011721">
    <property type="component" value="Chromosome"/>
</dbReference>
<reference evidence="2" key="1">
    <citation type="journal article" date="2013" name="Stand. Genomic Sci.">
        <title>Complete genome sequence of Desulfocapsa sulfexigens, a marine deltaproteobacterium specialized in disproportionating inorganic sulfur compounds.</title>
        <authorList>
            <person name="Finster K.W."/>
            <person name="Kjeldsen K.U."/>
            <person name="Kube M."/>
            <person name="Reinhardt R."/>
            <person name="Mussmann M."/>
            <person name="Amann R."/>
            <person name="Schreiber L."/>
        </authorList>
    </citation>
    <scope>NUCLEOTIDE SEQUENCE [LARGE SCALE GENOMIC DNA]</scope>
    <source>
        <strain evidence="2">DSM 10523 / SB164P1</strain>
    </source>
</reference>
<evidence type="ECO:0000313" key="2">
    <source>
        <dbReference type="Proteomes" id="UP000011721"/>
    </source>
</evidence>
<name>M1P2S9_DESSD</name>
<dbReference type="STRING" id="1167006.UWK_01225"/>
<protein>
    <recommendedName>
        <fullName evidence="3">Nucleotidyl transferase AbiEii toxin, Type IV TA system</fullName>
    </recommendedName>
</protein>
<dbReference type="AlphaFoldDB" id="M1P2S9"/>
<dbReference type="KEGG" id="dsf:UWK_01225"/>